<feature type="transmembrane region" description="Helical" evidence="1">
    <location>
        <begin position="12"/>
        <end position="33"/>
    </location>
</feature>
<feature type="transmembrane region" description="Helical" evidence="1">
    <location>
        <begin position="54"/>
        <end position="75"/>
    </location>
</feature>
<dbReference type="Pfam" id="PF20152">
    <property type="entry name" value="DUF6534"/>
    <property type="match status" value="1"/>
</dbReference>
<keyword evidence="4" id="KW-1185">Reference proteome</keyword>
<evidence type="ECO:0000259" key="2">
    <source>
        <dbReference type="Pfam" id="PF20152"/>
    </source>
</evidence>
<organism evidence="3 4">
    <name type="scientific">Mycena citricolor</name>
    <dbReference type="NCBI Taxonomy" id="2018698"/>
    <lineage>
        <taxon>Eukaryota</taxon>
        <taxon>Fungi</taxon>
        <taxon>Dikarya</taxon>
        <taxon>Basidiomycota</taxon>
        <taxon>Agaricomycotina</taxon>
        <taxon>Agaricomycetes</taxon>
        <taxon>Agaricomycetidae</taxon>
        <taxon>Agaricales</taxon>
        <taxon>Marasmiineae</taxon>
        <taxon>Mycenaceae</taxon>
        <taxon>Mycena</taxon>
    </lineage>
</organism>
<keyword evidence="1" id="KW-1133">Transmembrane helix</keyword>
<evidence type="ECO:0000313" key="4">
    <source>
        <dbReference type="Proteomes" id="UP001295794"/>
    </source>
</evidence>
<reference evidence="3" key="1">
    <citation type="submission" date="2023-11" db="EMBL/GenBank/DDBJ databases">
        <authorList>
            <person name="De Vega J J."/>
            <person name="De Vega J J."/>
        </authorList>
    </citation>
    <scope>NUCLEOTIDE SEQUENCE</scope>
</reference>
<protein>
    <recommendedName>
        <fullName evidence="2">DUF6534 domain-containing protein</fullName>
    </recommendedName>
</protein>
<dbReference type="InterPro" id="IPR045339">
    <property type="entry name" value="DUF6534"/>
</dbReference>
<evidence type="ECO:0000313" key="3">
    <source>
        <dbReference type="EMBL" id="CAK5281030.1"/>
    </source>
</evidence>
<feature type="domain" description="DUF6534" evidence="2">
    <location>
        <begin position="18"/>
        <end position="105"/>
    </location>
</feature>
<sequence length="116" mass="12669">NLQFNFFKAPAAWLILTAANDIVIVVGTYYCLLKARAPGFSRATENMLSRVMKVTTITGLVCAVLALSDLTIFAVFPQASFHLGLCMGLSKVYSNSILVILNSRARISLRRDEAPS</sequence>
<feature type="non-terminal residue" evidence="3">
    <location>
        <position position="1"/>
    </location>
</feature>
<gene>
    <name evidence="3" type="ORF">MYCIT1_LOCUS31864</name>
</gene>
<dbReference type="PANTHER" id="PTHR40465:SF1">
    <property type="entry name" value="DUF6534 DOMAIN-CONTAINING PROTEIN"/>
    <property type="match status" value="1"/>
</dbReference>
<name>A0AAD2HTZ9_9AGAR</name>
<dbReference type="AlphaFoldDB" id="A0AAD2HTZ9"/>
<dbReference type="PANTHER" id="PTHR40465">
    <property type="entry name" value="CHROMOSOME 1, WHOLE GENOME SHOTGUN SEQUENCE"/>
    <property type="match status" value="1"/>
</dbReference>
<dbReference type="EMBL" id="CAVNYO010000441">
    <property type="protein sequence ID" value="CAK5281030.1"/>
    <property type="molecule type" value="Genomic_DNA"/>
</dbReference>
<proteinExistence type="predicted"/>
<evidence type="ECO:0000256" key="1">
    <source>
        <dbReference type="SAM" id="Phobius"/>
    </source>
</evidence>
<dbReference type="Proteomes" id="UP001295794">
    <property type="component" value="Unassembled WGS sequence"/>
</dbReference>
<keyword evidence="1" id="KW-0812">Transmembrane</keyword>
<accession>A0AAD2HTZ9</accession>
<keyword evidence="1" id="KW-0472">Membrane</keyword>
<comment type="caution">
    <text evidence="3">The sequence shown here is derived from an EMBL/GenBank/DDBJ whole genome shotgun (WGS) entry which is preliminary data.</text>
</comment>
<feature type="non-terminal residue" evidence="3">
    <location>
        <position position="116"/>
    </location>
</feature>
<feature type="transmembrane region" description="Helical" evidence="1">
    <location>
        <begin position="81"/>
        <end position="101"/>
    </location>
</feature>